<dbReference type="AlphaFoldDB" id="A0A0D2J2N7"/>
<dbReference type="GeneID" id="25731231"/>
<organism evidence="1 2">
    <name type="scientific">Monoraphidium neglectum</name>
    <dbReference type="NCBI Taxonomy" id="145388"/>
    <lineage>
        <taxon>Eukaryota</taxon>
        <taxon>Viridiplantae</taxon>
        <taxon>Chlorophyta</taxon>
        <taxon>core chlorophytes</taxon>
        <taxon>Chlorophyceae</taxon>
        <taxon>CS clade</taxon>
        <taxon>Sphaeropleales</taxon>
        <taxon>Selenastraceae</taxon>
        <taxon>Monoraphidium</taxon>
    </lineage>
</organism>
<protein>
    <submittedName>
        <fullName evidence="1">Uncharacterized protein</fullName>
    </submittedName>
</protein>
<dbReference type="EMBL" id="KK104234">
    <property type="protein sequence ID" value="KIY94222.1"/>
    <property type="molecule type" value="Genomic_DNA"/>
</dbReference>
<keyword evidence="2" id="KW-1185">Reference proteome</keyword>
<accession>A0A0D2J2N7</accession>
<reference evidence="1 2" key="1">
    <citation type="journal article" date="2013" name="BMC Genomics">
        <title>Reconstruction of the lipid metabolism for the microalga Monoraphidium neglectum from its genome sequence reveals characteristics suitable for biofuel production.</title>
        <authorList>
            <person name="Bogen C."/>
            <person name="Al-Dilaimi A."/>
            <person name="Albersmeier A."/>
            <person name="Wichmann J."/>
            <person name="Grundmann M."/>
            <person name="Rupp O."/>
            <person name="Lauersen K.J."/>
            <person name="Blifernez-Klassen O."/>
            <person name="Kalinowski J."/>
            <person name="Goesmann A."/>
            <person name="Mussgnug J.H."/>
            <person name="Kruse O."/>
        </authorList>
    </citation>
    <scope>NUCLEOTIDE SEQUENCE [LARGE SCALE GENOMIC DNA]</scope>
    <source>
        <strain evidence="1 2">SAG 48.87</strain>
    </source>
</reference>
<name>A0A0D2J2N7_9CHLO</name>
<dbReference type="RefSeq" id="XP_013893242.1">
    <property type="nucleotide sequence ID" value="XM_014037788.1"/>
</dbReference>
<dbReference type="Proteomes" id="UP000054498">
    <property type="component" value="Unassembled WGS sequence"/>
</dbReference>
<dbReference type="KEGG" id="mng:MNEG_13739"/>
<sequence length="226" mass="21787">MGTAFAPGEWASGSGIVEAAAPVMSLPFDFACAAPPPTHPSAAAAAEGPGLAAPLMLFAQPAPCAVSIDAGPAAAAAAWLHSNAAHELPPAPANAYVTHAIAVKDCGPAAWQNAPAPAPLAPPALSDFHGVTHTRLAAAADAAAALMAVHGAADDLFTSWAGGGGASSGMGTNQGLAPLPLPGCGWQAGAPAAASAGAPAAPLPVLSVALLDVGRQGSWIWRPASC</sequence>
<evidence type="ECO:0000313" key="2">
    <source>
        <dbReference type="Proteomes" id="UP000054498"/>
    </source>
</evidence>
<gene>
    <name evidence="1" type="ORF">MNEG_13739</name>
</gene>
<evidence type="ECO:0000313" key="1">
    <source>
        <dbReference type="EMBL" id="KIY94222.1"/>
    </source>
</evidence>
<proteinExistence type="predicted"/>